<sequence length="188" mass="21370">MKKKITKTVIIIGAVLIALYLGKRISYEVKADEAMEKMSSKQNLNISSLDMDLNLKNKKGEKIILTKELKDKGQADSHFIVFFSPTCKPCLQEIKMLNQFADDNTLKKEPILIGIGEYKKINDLIDENNILLDYYSIDLSEFKEKVKENAVPLSLVVNGKGELLFGKKGWSDDKDTVDLFTKKINSYK</sequence>
<dbReference type="RefSeq" id="WP_071140838.1">
    <property type="nucleotide sequence ID" value="NZ_CP035282.1"/>
</dbReference>
<dbReference type="InterPro" id="IPR036249">
    <property type="entry name" value="Thioredoxin-like_sf"/>
</dbReference>
<dbReference type="Proteomes" id="UP000287969">
    <property type="component" value="Chromosome"/>
</dbReference>
<gene>
    <name evidence="1" type="ORF">EQM13_05860</name>
</gene>
<proteinExistence type="predicted"/>
<dbReference type="SUPFAM" id="SSF52833">
    <property type="entry name" value="Thioredoxin-like"/>
    <property type="match status" value="1"/>
</dbReference>
<dbReference type="EMBL" id="CP035282">
    <property type="protein sequence ID" value="QAT61145.1"/>
    <property type="molecule type" value="Genomic_DNA"/>
</dbReference>
<evidence type="ECO:0000313" key="2">
    <source>
        <dbReference type="Proteomes" id="UP000287969"/>
    </source>
</evidence>
<dbReference type="OrthoDB" id="9813820at2"/>
<dbReference type="Gene3D" id="3.40.30.10">
    <property type="entry name" value="Glutaredoxin"/>
    <property type="match status" value="1"/>
</dbReference>
<dbReference type="AlphaFoldDB" id="A0A410QAY2"/>
<protein>
    <submittedName>
        <fullName evidence="1">Uncharacterized protein</fullName>
    </submittedName>
</protein>
<organism evidence="1 2">
    <name type="scientific">Acidilutibacter cellobiosedens</name>
    <dbReference type="NCBI Taxonomy" id="2507161"/>
    <lineage>
        <taxon>Bacteria</taxon>
        <taxon>Bacillati</taxon>
        <taxon>Bacillota</taxon>
        <taxon>Tissierellia</taxon>
        <taxon>Tissierellales</taxon>
        <taxon>Acidilutibacteraceae</taxon>
        <taxon>Acidilutibacter</taxon>
    </lineage>
</organism>
<reference evidence="2" key="1">
    <citation type="submission" date="2019-01" db="EMBL/GenBank/DDBJ databases">
        <title>Draft genomes of a novel of Sporanaerobacter strains.</title>
        <authorList>
            <person name="Ma S."/>
        </authorList>
    </citation>
    <scope>NUCLEOTIDE SEQUENCE [LARGE SCALE GENOMIC DNA]</scope>
    <source>
        <strain evidence="2">NJN-17</strain>
    </source>
</reference>
<accession>A0A410QAY2</accession>
<keyword evidence="2" id="KW-1185">Reference proteome</keyword>
<dbReference type="KEGG" id="spoa:EQM13_05860"/>
<evidence type="ECO:0000313" key="1">
    <source>
        <dbReference type="EMBL" id="QAT61145.1"/>
    </source>
</evidence>
<name>A0A410QAY2_9FIRM</name>